<sequence length="78" mass="8285">DGAGWGPATRQTAGALCTLFGPSAAHRTNRRPHPCRNELESYLVSHGGAANGGGDHGPLWQHFYKTPGLVTTSSLLFR</sequence>
<reference evidence="1 2" key="1">
    <citation type="submission" date="2020-02" db="EMBL/GenBank/DDBJ databases">
        <title>Draft genome sequence of Haematococcus lacustris strain NIES-144.</title>
        <authorList>
            <person name="Morimoto D."/>
            <person name="Nakagawa S."/>
            <person name="Yoshida T."/>
            <person name="Sawayama S."/>
        </authorList>
    </citation>
    <scope>NUCLEOTIDE SEQUENCE [LARGE SCALE GENOMIC DNA]</scope>
    <source>
        <strain evidence="1 2">NIES-144</strain>
    </source>
</reference>
<name>A0A699YCT1_HAELA</name>
<dbReference type="Proteomes" id="UP000485058">
    <property type="component" value="Unassembled WGS sequence"/>
</dbReference>
<protein>
    <submittedName>
        <fullName evidence="1">Uncharacterized protein</fullName>
    </submittedName>
</protein>
<organism evidence="1 2">
    <name type="scientific">Haematococcus lacustris</name>
    <name type="common">Green alga</name>
    <name type="synonym">Haematococcus pluvialis</name>
    <dbReference type="NCBI Taxonomy" id="44745"/>
    <lineage>
        <taxon>Eukaryota</taxon>
        <taxon>Viridiplantae</taxon>
        <taxon>Chlorophyta</taxon>
        <taxon>core chlorophytes</taxon>
        <taxon>Chlorophyceae</taxon>
        <taxon>CS clade</taxon>
        <taxon>Chlamydomonadales</taxon>
        <taxon>Haematococcaceae</taxon>
        <taxon>Haematococcus</taxon>
    </lineage>
</organism>
<gene>
    <name evidence="1" type="ORF">HaLaN_02694</name>
</gene>
<comment type="caution">
    <text evidence="1">The sequence shown here is derived from an EMBL/GenBank/DDBJ whole genome shotgun (WGS) entry which is preliminary data.</text>
</comment>
<evidence type="ECO:0000313" key="1">
    <source>
        <dbReference type="EMBL" id="GFH07833.1"/>
    </source>
</evidence>
<accession>A0A699YCT1</accession>
<proteinExistence type="predicted"/>
<feature type="non-terminal residue" evidence="1">
    <location>
        <position position="1"/>
    </location>
</feature>
<feature type="non-terminal residue" evidence="1">
    <location>
        <position position="78"/>
    </location>
</feature>
<dbReference type="AlphaFoldDB" id="A0A699YCT1"/>
<evidence type="ECO:0000313" key="2">
    <source>
        <dbReference type="Proteomes" id="UP000485058"/>
    </source>
</evidence>
<keyword evidence="2" id="KW-1185">Reference proteome</keyword>
<dbReference type="EMBL" id="BLLF01000119">
    <property type="protein sequence ID" value="GFH07833.1"/>
    <property type="molecule type" value="Genomic_DNA"/>
</dbReference>